<feature type="domain" description="Proline dehydrogenase" evidence="3">
    <location>
        <begin position="1"/>
        <end position="27"/>
    </location>
</feature>
<accession>A0A916SP90</accession>
<keyword evidence="5" id="KW-1185">Reference proteome</keyword>
<reference evidence="4" key="1">
    <citation type="journal article" date="2014" name="Int. J. Syst. Evol. Microbiol.">
        <title>Complete genome sequence of Corynebacterium casei LMG S-19264T (=DSM 44701T), isolated from a smear-ripened cheese.</title>
        <authorList>
            <consortium name="US DOE Joint Genome Institute (JGI-PGF)"/>
            <person name="Walter F."/>
            <person name="Albersmeier A."/>
            <person name="Kalinowski J."/>
            <person name="Ruckert C."/>
        </authorList>
    </citation>
    <scope>NUCLEOTIDE SEQUENCE</scope>
    <source>
        <strain evidence="4">CGMCC 1.15322</strain>
    </source>
</reference>
<reference evidence="4" key="2">
    <citation type="submission" date="2020-09" db="EMBL/GenBank/DDBJ databases">
        <authorList>
            <person name="Sun Q."/>
            <person name="Zhou Y."/>
        </authorList>
    </citation>
    <scope>NUCLEOTIDE SEQUENCE</scope>
    <source>
        <strain evidence="4">CGMCC 1.15322</strain>
    </source>
</reference>
<evidence type="ECO:0000256" key="1">
    <source>
        <dbReference type="ARBA" id="ARBA00023002"/>
    </source>
</evidence>
<dbReference type="EMBL" id="BMIG01000016">
    <property type="protein sequence ID" value="GGB10866.1"/>
    <property type="molecule type" value="Genomic_DNA"/>
</dbReference>
<proteinExistence type="predicted"/>
<dbReference type="SUPFAM" id="SSF51730">
    <property type="entry name" value="FAD-linked oxidoreductase"/>
    <property type="match status" value="1"/>
</dbReference>
<comment type="caution">
    <text evidence="4">The sequence shown here is derived from an EMBL/GenBank/DDBJ whole genome shotgun (WGS) entry which is preliminary data.</text>
</comment>
<dbReference type="Gene3D" id="3.20.20.220">
    <property type="match status" value="1"/>
</dbReference>
<dbReference type="GO" id="GO:0006562">
    <property type="term" value="P:L-proline catabolic process"/>
    <property type="evidence" value="ECO:0007669"/>
    <property type="project" value="UniProtKB-ARBA"/>
</dbReference>
<dbReference type="AlphaFoldDB" id="A0A916SP90"/>
<evidence type="ECO:0000313" key="4">
    <source>
        <dbReference type="EMBL" id="GGB10866.1"/>
    </source>
</evidence>
<sequence>MGSHRDSLAYLVRRLPENGANSSFVHQLADESVGTDLLLTSPLHMEPESSLPLPPALYGPGRPNSEGLDLTVESMRAPLLAALASTHLPVARSLMPNWSLALYP</sequence>
<protein>
    <recommendedName>
        <fullName evidence="3">Proline dehydrogenase domain-containing protein</fullName>
    </recommendedName>
</protein>
<dbReference type="Pfam" id="PF01619">
    <property type="entry name" value="Pro_dh"/>
    <property type="match status" value="1"/>
</dbReference>
<dbReference type="GO" id="GO:0004657">
    <property type="term" value="F:proline dehydrogenase activity"/>
    <property type="evidence" value="ECO:0007669"/>
    <property type="project" value="UniProtKB-ARBA"/>
</dbReference>
<name>A0A916SP90_9BURK</name>
<evidence type="ECO:0000313" key="5">
    <source>
        <dbReference type="Proteomes" id="UP000620596"/>
    </source>
</evidence>
<dbReference type="InterPro" id="IPR029041">
    <property type="entry name" value="FAD-linked_oxidoreductase-like"/>
</dbReference>
<evidence type="ECO:0000259" key="3">
    <source>
        <dbReference type="Pfam" id="PF01619"/>
    </source>
</evidence>
<organism evidence="4 5">
    <name type="scientific">Polaromonas eurypsychrophila</name>
    <dbReference type="NCBI Taxonomy" id="1614635"/>
    <lineage>
        <taxon>Bacteria</taxon>
        <taxon>Pseudomonadati</taxon>
        <taxon>Pseudomonadota</taxon>
        <taxon>Betaproteobacteria</taxon>
        <taxon>Burkholderiales</taxon>
        <taxon>Comamonadaceae</taxon>
        <taxon>Polaromonas</taxon>
    </lineage>
</organism>
<keyword evidence="1" id="KW-0560">Oxidoreductase</keyword>
<gene>
    <name evidence="4" type="ORF">GCM10011496_34770</name>
</gene>
<dbReference type="InterPro" id="IPR002872">
    <property type="entry name" value="Proline_DH_dom"/>
</dbReference>
<feature type="region of interest" description="Disordered" evidence="2">
    <location>
        <begin position="45"/>
        <end position="65"/>
    </location>
</feature>
<dbReference type="Proteomes" id="UP000620596">
    <property type="component" value="Unassembled WGS sequence"/>
</dbReference>
<evidence type="ECO:0000256" key="2">
    <source>
        <dbReference type="SAM" id="MobiDB-lite"/>
    </source>
</evidence>